<proteinExistence type="inferred from homology"/>
<dbReference type="PROSITE" id="PS00211">
    <property type="entry name" value="ABC_TRANSPORTER_1"/>
    <property type="match status" value="1"/>
</dbReference>
<dbReference type="InterPro" id="IPR017871">
    <property type="entry name" value="ABC_transporter-like_CS"/>
</dbReference>
<dbReference type="FunFam" id="3.40.50.300:FF:000337">
    <property type="entry name" value="ABC transporter G family member 22"/>
    <property type="match status" value="1"/>
</dbReference>
<dbReference type="PROSITE" id="PS50893">
    <property type="entry name" value="ABC_TRANSPORTER_2"/>
    <property type="match status" value="1"/>
</dbReference>
<dbReference type="Gene3D" id="3.40.50.300">
    <property type="entry name" value="P-loop containing nucleotide triphosphate hydrolases"/>
    <property type="match status" value="1"/>
</dbReference>
<dbReference type="InterPro" id="IPR027417">
    <property type="entry name" value="P-loop_NTPase"/>
</dbReference>
<dbReference type="PANTHER" id="PTHR48041:SF22">
    <property type="entry name" value="ABC TRANSPORTER G FAMILY MEMBER 9"/>
    <property type="match status" value="1"/>
</dbReference>
<evidence type="ECO:0000256" key="3">
    <source>
        <dbReference type="ARBA" id="ARBA00022448"/>
    </source>
</evidence>
<feature type="transmembrane region" description="Helical" evidence="9">
    <location>
        <begin position="410"/>
        <end position="431"/>
    </location>
</feature>
<evidence type="ECO:0000256" key="5">
    <source>
        <dbReference type="ARBA" id="ARBA00022741"/>
    </source>
</evidence>
<dbReference type="EMBL" id="JBJXBP010000003">
    <property type="protein sequence ID" value="KAL3837696.1"/>
    <property type="molecule type" value="Genomic_DNA"/>
</dbReference>
<sequence>MGTEILVDMEAQITQQSPPAPIFNKPNCPVTLKFEDILYKIKIEHGGLFLKKKSKSQEKLILKGITGIVLPGEMLAMLGPSGSGKTTLLTALGGRLGGGGRLTGAITYNDKPFSTAMKRNTGFVTQDDILYPHLTVTETLVYTALLRLPKTLTKEQKAQHAEAVLTQLGLSRCRDSIIGGGLLRGISGGERKRVSIGQEMLINPSLLFLDEPTSGLDSTTAQRIVSTLWELANGGRTIVMTIHQPSSRLFYMFHKVLLLSEGSVLYFGKGSNALNYFSSVGFAPSVAMNPADFLLDLANGISTDDSEEDQTTIKQTLVCAYKDNLLESVKLEVGSGHNNQLHESIDDDKQLKRWSNTWWQQFHVLFRRGIKERKHESFSGLKIAQVLVIAILCGLLWWQSDINHIQDQVGLLFFYNGFWGFYPLFNAIFTFPQERVMLAKERSSGMYRLSSYFMALTLGDLPMELVLPTVFFTICYWMAGLKHTPGAFFSGLFVLLYSVLCTQGLGLAIGAVVMDMKSATTLGSVIMLAFLLACGFYVQHVPGFISWIKYVSVIQYSYKLSLLSQYKAGETYACGDMNCVVEDSPLIKAVGGLDGLGISVIAMAVMLVGYRLIAYIALMRIGVTKSTKLK</sequence>
<keyword evidence="3" id="KW-0813">Transport</keyword>
<feature type="transmembrane region" description="Helical" evidence="9">
    <location>
        <begin position="596"/>
        <end position="618"/>
    </location>
</feature>
<gene>
    <name evidence="11" type="ORF">ACJIZ3_022287</name>
</gene>
<evidence type="ECO:0000256" key="8">
    <source>
        <dbReference type="ARBA" id="ARBA00023136"/>
    </source>
</evidence>
<dbReference type="Proteomes" id="UP001634393">
    <property type="component" value="Unassembled WGS sequence"/>
</dbReference>
<keyword evidence="8 9" id="KW-0472">Membrane</keyword>
<keyword evidence="5" id="KW-0547">Nucleotide-binding</keyword>
<dbReference type="GO" id="GO:0016020">
    <property type="term" value="C:membrane"/>
    <property type="evidence" value="ECO:0007669"/>
    <property type="project" value="UniProtKB-SubCell"/>
</dbReference>
<feature type="transmembrane region" description="Helical" evidence="9">
    <location>
        <begin position="491"/>
        <end position="513"/>
    </location>
</feature>
<comment type="similarity">
    <text evidence="2">Belongs to the ABC transporter superfamily. ABCG family. Eye pigment precursor importer (TC 3.A.1.204) subfamily.</text>
</comment>
<dbReference type="InterPro" id="IPR013525">
    <property type="entry name" value="ABC2_TM"/>
</dbReference>
<keyword evidence="4 9" id="KW-0812">Transmembrane</keyword>
<evidence type="ECO:0000256" key="4">
    <source>
        <dbReference type="ARBA" id="ARBA00022692"/>
    </source>
</evidence>
<evidence type="ECO:0000256" key="9">
    <source>
        <dbReference type="SAM" id="Phobius"/>
    </source>
</evidence>
<dbReference type="InterPro" id="IPR003439">
    <property type="entry name" value="ABC_transporter-like_ATP-bd"/>
</dbReference>
<evidence type="ECO:0000256" key="6">
    <source>
        <dbReference type="ARBA" id="ARBA00022840"/>
    </source>
</evidence>
<evidence type="ECO:0000256" key="1">
    <source>
        <dbReference type="ARBA" id="ARBA00004141"/>
    </source>
</evidence>
<feature type="transmembrane region" description="Helical" evidence="9">
    <location>
        <begin position="525"/>
        <end position="548"/>
    </location>
</feature>
<comment type="caution">
    <text evidence="11">The sequence shown here is derived from an EMBL/GenBank/DDBJ whole genome shotgun (WGS) entry which is preliminary data.</text>
</comment>
<feature type="domain" description="ABC transporter" evidence="10">
    <location>
        <begin position="32"/>
        <end position="286"/>
    </location>
</feature>
<keyword evidence="12" id="KW-1185">Reference proteome</keyword>
<evidence type="ECO:0000256" key="7">
    <source>
        <dbReference type="ARBA" id="ARBA00022989"/>
    </source>
</evidence>
<dbReference type="Pfam" id="PF01061">
    <property type="entry name" value="ABC2_membrane"/>
    <property type="match status" value="1"/>
</dbReference>
<keyword evidence="7 9" id="KW-1133">Transmembrane helix</keyword>
<evidence type="ECO:0000256" key="2">
    <source>
        <dbReference type="ARBA" id="ARBA00005814"/>
    </source>
</evidence>
<feature type="transmembrane region" description="Helical" evidence="9">
    <location>
        <begin position="377"/>
        <end position="398"/>
    </location>
</feature>
<comment type="subcellular location">
    <subcellularLocation>
        <location evidence="1">Membrane</location>
        <topology evidence="1">Multi-pass membrane protein</topology>
    </subcellularLocation>
</comment>
<dbReference type="InterPro" id="IPR050352">
    <property type="entry name" value="ABCG_transporters"/>
</dbReference>
<dbReference type="PANTHER" id="PTHR48041">
    <property type="entry name" value="ABC TRANSPORTER G FAMILY MEMBER 28"/>
    <property type="match status" value="1"/>
</dbReference>
<keyword evidence="6" id="KW-0067">ATP-binding</keyword>
<dbReference type="SMART" id="SM00382">
    <property type="entry name" value="AAA"/>
    <property type="match status" value="1"/>
</dbReference>
<dbReference type="GO" id="GO:0005524">
    <property type="term" value="F:ATP binding"/>
    <property type="evidence" value="ECO:0007669"/>
    <property type="project" value="UniProtKB-KW"/>
</dbReference>
<evidence type="ECO:0000259" key="10">
    <source>
        <dbReference type="PROSITE" id="PS50893"/>
    </source>
</evidence>
<protein>
    <recommendedName>
        <fullName evidence="10">ABC transporter domain-containing protein</fullName>
    </recommendedName>
</protein>
<organism evidence="11 12">
    <name type="scientific">Penstemon smallii</name>
    <dbReference type="NCBI Taxonomy" id="265156"/>
    <lineage>
        <taxon>Eukaryota</taxon>
        <taxon>Viridiplantae</taxon>
        <taxon>Streptophyta</taxon>
        <taxon>Embryophyta</taxon>
        <taxon>Tracheophyta</taxon>
        <taxon>Spermatophyta</taxon>
        <taxon>Magnoliopsida</taxon>
        <taxon>eudicotyledons</taxon>
        <taxon>Gunneridae</taxon>
        <taxon>Pentapetalae</taxon>
        <taxon>asterids</taxon>
        <taxon>lamiids</taxon>
        <taxon>Lamiales</taxon>
        <taxon>Plantaginaceae</taxon>
        <taxon>Cheloneae</taxon>
        <taxon>Penstemon</taxon>
    </lineage>
</organism>
<evidence type="ECO:0000313" key="12">
    <source>
        <dbReference type="Proteomes" id="UP001634393"/>
    </source>
</evidence>
<dbReference type="InterPro" id="IPR003593">
    <property type="entry name" value="AAA+_ATPase"/>
</dbReference>
<dbReference type="Pfam" id="PF19055">
    <property type="entry name" value="ABC2_membrane_7"/>
    <property type="match status" value="1"/>
</dbReference>
<dbReference type="Pfam" id="PF00005">
    <property type="entry name" value="ABC_tran"/>
    <property type="match status" value="1"/>
</dbReference>
<name>A0ABD3TKT2_9LAMI</name>
<accession>A0ABD3TKT2</accession>
<dbReference type="InterPro" id="IPR043926">
    <property type="entry name" value="ABCG_dom"/>
</dbReference>
<evidence type="ECO:0000313" key="11">
    <source>
        <dbReference type="EMBL" id="KAL3837696.1"/>
    </source>
</evidence>
<feature type="transmembrane region" description="Helical" evidence="9">
    <location>
        <begin position="452"/>
        <end position="479"/>
    </location>
</feature>
<dbReference type="AlphaFoldDB" id="A0ABD3TKT2"/>
<dbReference type="SUPFAM" id="SSF52540">
    <property type="entry name" value="P-loop containing nucleoside triphosphate hydrolases"/>
    <property type="match status" value="1"/>
</dbReference>
<reference evidence="11 12" key="1">
    <citation type="submission" date="2024-12" db="EMBL/GenBank/DDBJ databases">
        <title>The unique morphological basis and parallel evolutionary history of personate flowers in Penstemon.</title>
        <authorList>
            <person name="Depatie T.H."/>
            <person name="Wessinger C.A."/>
        </authorList>
    </citation>
    <scope>NUCLEOTIDE SEQUENCE [LARGE SCALE GENOMIC DNA]</scope>
    <source>
        <strain evidence="11">WTNN_2</strain>
        <tissue evidence="11">Leaf</tissue>
    </source>
</reference>